<reference evidence="2" key="1">
    <citation type="journal article" date="2023" name="Nat. Plants">
        <title>Single-cell RNA sequencing provides a high-resolution roadmap for understanding the multicellular compartmentation of specialized metabolism.</title>
        <authorList>
            <person name="Sun S."/>
            <person name="Shen X."/>
            <person name="Li Y."/>
            <person name="Li Y."/>
            <person name="Wang S."/>
            <person name="Li R."/>
            <person name="Zhang H."/>
            <person name="Shen G."/>
            <person name="Guo B."/>
            <person name="Wei J."/>
            <person name="Xu J."/>
            <person name="St-Pierre B."/>
            <person name="Chen S."/>
            <person name="Sun C."/>
        </authorList>
    </citation>
    <scope>NUCLEOTIDE SEQUENCE [LARGE SCALE GENOMIC DNA]</scope>
</reference>
<evidence type="ECO:0000313" key="2">
    <source>
        <dbReference type="Proteomes" id="UP001060085"/>
    </source>
</evidence>
<evidence type="ECO:0000313" key="1">
    <source>
        <dbReference type="EMBL" id="KAI5663853.1"/>
    </source>
</evidence>
<dbReference type="Proteomes" id="UP001060085">
    <property type="component" value="Linkage Group LG05"/>
</dbReference>
<gene>
    <name evidence="1" type="ORF">M9H77_23176</name>
</gene>
<keyword evidence="2" id="KW-1185">Reference proteome</keyword>
<protein>
    <submittedName>
        <fullName evidence="1">Uncharacterized protein</fullName>
    </submittedName>
</protein>
<organism evidence="1 2">
    <name type="scientific">Catharanthus roseus</name>
    <name type="common">Madagascar periwinkle</name>
    <name type="synonym">Vinca rosea</name>
    <dbReference type="NCBI Taxonomy" id="4058"/>
    <lineage>
        <taxon>Eukaryota</taxon>
        <taxon>Viridiplantae</taxon>
        <taxon>Streptophyta</taxon>
        <taxon>Embryophyta</taxon>
        <taxon>Tracheophyta</taxon>
        <taxon>Spermatophyta</taxon>
        <taxon>Magnoliopsida</taxon>
        <taxon>eudicotyledons</taxon>
        <taxon>Gunneridae</taxon>
        <taxon>Pentapetalae</taxon>
        <taxon>asterids</taxon>
        <taxon>lamiids</taxon>
        <taxon>Gentianales</taxon>
        <taxon>Apocynaceae</taxon>
        <taxon>Rauvolfioideae</taxon>
        <taxon>Vinceae</taxon>
        <taxon>Catharanthinae</taxon>
        <taxon>Catharanthus</taxon>
    </lineage>
</organism>
<name>A0ACC0AS98_CATRO</name>
<accession>A0ACC0AS98</accession>
<proteinExistence type="predicted"/>
<dbReference type="EMBL" id="CM044705">
    <property type="protein sequence ID" value="KAI5663853.1"/>
    <property type="molecule type" value="Genomic_DNA"/>
</dbReference>
<comment type="caution">
    <text evidence="1">The sequence shown here is derived from an EMBL/GenBank/DDBJ whole genome shotgun (WGS) entry which is preliminary data.</text>
</comment>
<sequence>MVGSHATVPGRSLIKFIEYLDWVDPRVELWVGVIEGDQVLLKAKGPWENLEKDEVSKEKEYELEKSESTKENEYFIEKQESIENEQKEKEVVALDKSEDFGNKEENCFEKFKANPWSFVKSNVCRG</sequence>